<keyword evidence="12" id="KW-1185">Reference proteome</keyword>
<dbReference type="SUPFAM" id="SSF46767">
    <property type="entry name" value="Methylated DNA-protein cysteine methyltransferase, C-terminal domain"/>
    <property type="match status" value="1"/>
</dbReference>
<reference evidence="11 12" key="1">
    <citation type="submission" date="2022-08" db="EMBL/GenBank/DDBJ databases">
        <title>Genome Sequence of the sulphate-reducing bacterium, Pseudodesulfovibrio sp. SYK.</title>
        <authorList>
            <person name="Kondo R."/>
            <person name="Kataoka T."/>
        </authorList>
    </citation>
    <scope>NUCLEOTIDE SEQUENCE [LARGE SCALE GENOMIC DNA]</scope>
    <source>
        <strain evidence="11 12">SYK</strain>
    </source>
</reference>
<sequence length="159" mass="17625">MLQYTTFDTPLWKIILVGTDQGITNLHMVTGTGKREFIIDPAWTKNDVIFDKAKTQILEYCAGKRKDFTVNLTPHGTEFQKDVWNALSDIPYGEVRSYKEIAIAVGNPNASRAIGMANSKNPIPIIVPCHRVIGSNGKLIGFAHGLDAKMKLLNLEKAI</sequence>
<dbReference type="GO" id="GO:0008168">
    <property type="term" value="F:methyltransferase activity"/>
    <property type="evidence" value="ECO:0007669"/>
    <property type="project" value="UniProtKB-KW"/>
</dbReference>
<feature type="domain" description="Methylguanine DNA methyltransferase ribonuclease-like" evidence="10">
    <location>
        <begin position="3"/>
        <end position="73"/>
    </location>
</feature>
<dbReference type="PANTHER" id="PTHR10815">
    <property type="entry name" value="METHYLATED-DNA--PROTEIN-CYSTEINE METHYLTRANSFERASE"/>
    <property type="match status" value="1"/>
</dbReference>
<accession>A0ABM8AWD1</accession>
<dbReference type="HAMAP" id="MF_00772">
    <property type="entry name" value="OGT"/>
    <property type="match status" value="1"/>
</dbReference>
<dbReference type="PANTHER" id="PTHR10815:SF5">
    <property type="entry name" value="METHYLATED-DNA--PROTEIN-CYSTEINE METHYLTRANSFERASE"/>
    <property type="match status" value="1"/>
</dbReference>
<dbReference type="Proteomes" id="UP001317742">
    <property type="component" value="Chromosome"/>
</dbReference>
<comment type="catalytic activity">
    <reaction evidence="7 8">
        <text>a 6-O-methyl-2'-deoxyguanosine in DNA + L-cysteinyl-[protein] = S-methyl-L-cysteinyl-[protein] + a 2'-deoxyguanosine in DNA</text>
        <dbReference type="Rhea" id="RHEA:24000"/>
        <dbReference type="Rhea" id="RHEA-COMP:10131"/>
        <dbReference type="Rhea" id="RHEA-COMP:10132"/>
        <dbReference type="Rhea" id="RHEA-COMP:11367"/>
        <dbReference type="Rhea" id="RHEA-COMP:11368"/>
        <dbReference type="ChEBI" id="CHEBI:29950"/>
        <dbReference type="ChEBI" id="CHEBI:82612"/>
        <dbReference type="ChEBI" id="CHEBI:85445"/>
        <dbReference type="ChEBI" id="CHEBI:85448"/>
        <dbReference type="EC" id="2.1.1.63"/>
    </reaction>
</comment>
<dbReference type="Pfam" id="PF02870">
    <property type="entry name" value="Methyltransf_1N"/>
    <property type="match status" value="1"/>
</dbReference>
<evidence type="ECO:0000259" key="9">
    <source>
        <dbReference type="Pfam" id="PF01035"/>
    </source>
</evidence>
<dbReference type="RefSeq" id="WP_281761702.1">
    <property type="nucleotide sequence ID" value="NZ_AP026709.1"/>
</dbReference>
<evidence type="ECO:0000256" key="6">
    <source>
        <dbReference type="ARBA" id="ARBA00023204"/>
    </source>
</evidence>
<evidence type="ECO:0000256" key="5">
    <source>
        <dbReference type="ARBA" id="ARBA00022763"/>
    </source>
</evidence>
<dbReference type="InterPro" id="IPR014048">
    <property type="entry name" value="MethylDNA_cys_MeTrfase_DNA-bd"/>
</dbReference>
<dbReference type="EC" id="2.1.1.63" evidence="8"/>
<proteinExistence type="inferred from homology"/>
<protein>
    <recommendedName>
        <fullName evidence="8">Methylated-DNA--protein-cysteine methyltransferase</fullName>
        <ecNumber evidence="8">2.1.1.63</ecNumber>
    </recommendedName>
    <alternativeName>
        <fullName evidence="8">6-O-methylguanine-DNA methyltransferase</fullName>
        <shortName evidence="8">MGMT</shortName>
    </alternativeName>
    <alternativeName>
        <fullName evidence="8">O-6-methylguanine-DNA-alkyltransferase</fullName>
    </alternativeName>
</protein>
<dbReference type="Gene3D" id="1.10.10.10">
    <property type="entry name" value="Winged helix-like DNA-binding domain superfamily/Winged helix DNA-binding domain"/>
    <property type="match status" value="1"/>
</dbReference>
<comment type="miscellaneous">
    <text evidence="8">This enzyme catalyzes only one turnover and therefore is not strictly catalytic. According to one definition, an enzyme is a biocatalyst that acts repeatedly and over many reaction cycles.</text>
</comment>
<evidence type="ECO:0000256" key="2">
    <source>
        <dbReference type="ARBA" id="ARBA00022490"/>
    </source>
</evidence>
<dbReference type="InterPro" id="IPR023546">
    <property type="entry name" value="MGMT"/>
</dbReference>
<dbReference type="Pfam" id="PF01035">
    <property type="entry name" value="DNA_binding_1"/>
    <property type="match status" value="1"/>
</dbReference>
<keyword evidence="5 8" id="KW-0227">DNA damage</keyword>
<evidence type="ECO:0000313" key="11">
    <source>
        <dbReference type="EMBL" id="BDQ35769.1"/>
    </source>
</evidence>
<dbReference type="InterPro" id="IPR036217">
    <property type="entry name" value="MethylDNA_cys_MeTrfase_DNAb"/>
</dbReference>
<organism evidence="11 12">
    <name type="scientific">Pseudodesulfovibrio nedwellii</name>
    <dbReference type="NCBI Taxonomy" id="2973072"/>
    <lineage>
        <taxon>Bacteria</taxon>
        <taxon>Pseudomonadati</taxon>
        <taxon>Thermodesulfobacteriota</taxon>
        <taxon>Desulfovibrionia</taxon>
        <taxon>Desulfovibrionales</taxon>
        <taxon>Desulfovibrionaceae</taxon>
    </lineage>
</organism>
<gene>
    <name evidence="11" type="ORF">SYK_01290</name>
</gene>
<keyword evidence="4 8" id="KW-0808">Transferase</keyword>
<evidence type="ECO:0000256" key="7">
    <source>
        <dbReference type="ARBA" id="ARBA00049348"/>
    </source>
</evidence>
<evidence type="ECO:0000256" key="3">
    <source>
        <dbReference type="ARBA" id="ARBA00022603"/>
    </source>
</evidence>
<dbReference type="NCBIfam" id="TIGR00589">
    <property type="entry name" value="ogt"/>
    <property type="match status" value="1"/>
</dbReference>
<dbReference type="SUPFAM" id="SSF53155">
    <property type="entry name" value="Methylated DNA-protein cysteine methyltransferase domain"/>
    <property type="match status" value="1"/>
</dbReference>
<comment type="function">
    <text evidence="8">Involved in the cellular defense against the biological effects of O6-methylguanine (O6-MeG) and O4-methylthymine (O4-MeT) in DNA. Repairs the methylated nucleobase in DNA by stoichiometrically transferring the methyl group to a cysteine residue in the enzyme. This is a suicide reaction: the enzyme is irreversibly inactivated.</text>
</comment>
<comment type="subcellular location">
    <subcellularLocation>
        <location evidence="8">Cytoplasm</location>
    </subcellularLocation>
</comment>
<comment type="similarity">
    <text evidence="8">Belongs to the MGMT family.</text>
</comment>
<keyword evidence="6 8" id="KW-0234">DNA repair</keyword>
<dbReference type="InterPro" id="IPR001497">
    <property type="entry name" value="MethylDNA_cys_MeTrfase_AS"/>
</dbReference>
<dbReference type="GO" id="GO:0032259">
    <property type="term" value="P:methylation"/>
    <property type="evidence" value="ECO:0007669"/>
    <property type="project" value="UniProtKB-KW"/>
</dbReference>
<evidence type="ECO:0000256" key="1">
    <source>
        <dbReference type="ARBA" id="ARBA00001286"/>
    </source>
</evidence>
<evidence type="ECO:0000256" key="4">
    <source>
        <dbReference type="ARBA" id="ARBA00022679"/>
    </source>
</evidence>
<comment type="catalytic activity">
    <reaction evidence="1 8">
        <text>a 4-O-methyl-thymidine in DNA + L-cysteinyl-[protein] = a thymidine in DNA + S-methyl-L-cysteinyl-[protein]</text>
        <dbReference type="Rhea" id="RHEA:53428"/>
        <dbReference type="Rhea" id="RHEA-COMP:10131"/>
        <dbReference type="Rhea" id="RHEA-COMP:10132"/>
        <dbReference type="Rhea" id="RHEA-COMP:13555"/>
        <dbReference type="Rhea" id="RHEA-COMP:13556"/>
        <dbReference type="ChEBI" id="CHEBI:29950"/>
        <dbReference type="ChEBI" id="CHEBI:82612"/>
        <dbReference type="ChEBI" id="CHEBI:137386"/>
        <dbReference type="ChEBI" id="CHEBI:137387"/>
        <dbReference type="EC" id="2.1.1.63"/>
    </reaction>
</comment>
<dbReference type="CDD" id="cd06445">
    <property type="entry name" value="ATase"/>
    <property type="match status" value="1"/>
</dbReference>
<dbReference type="EMBL" id="AP026709">
    <property type="protein sequence ID" value="BDQ35769.1"/>
    <property type="molecule type" value="Genomic_DNA"/>
</dbReference>
<dbReference type="InterPro" id="IPR036388">
    <property type="entry name" value="WH-like_DNA-bd_sf"/>
</dbReference>
<keyword evidence="3 8" id="KW-0489">Methyltransferase</keyword>
<dbReference type="InterPro" id="IPR036631">
    <property type="entry name" value="MGMT_N_sf"/>
</dbReference>
<keyword evidence="2 8" id="KW-0963">Cytoplasm</keyword>
<feature type="domain" description="Methylated-DNA-[protein]-cysteine S-methyltransferase DNA binding" evidence="9">
    <location>
        <begin position="78"/>
        <end position="157"/>
    </location>
</feature>
<dbReference type="InterPro" id="IPR008332">
    <property type="entry name" value="MethylG_MeTrfase_N"/>
</dbReference>
<evidence type="ECO:0000256" key="8">
    <source>
        <dbReference type="HAMAP-Rule" id="MF_00772"/>
    </source>
</evidence>
<evidence type="ECO:0000313" key="12">
    <source>
        <dbReference type="Proteomes" id="UP001317742"/>
    </source>
</evidence>
<evidence type="ECO:0000259" key="10">
    <source>
        <dbReference type="Pfam" id="PF02870"/>
    </source>
</evidence>
<dbReference type="Gene3D" id="3.30.160.70">
    <property type="entry name" value="Methylated DNA-protein cysteine methyltransferase domain"/>
    <property type="match status" value="1"/>
</dbReference>
<name>A0ABM8AWD1_9BACT</name>
<dbReference type="PROSITE" id="PS00374">
    <property type="entry name" value="MGMT"/>
    <property type="match status" value="1"/>
</dbReference>
<feature type="active site" description="Nucleophile; methyl group acceptor" evidence="8">
    <location>
        <position position="129"/>
    </location>
</feature>